<dbReference type="GO" id="GO:0060271">
    <property type="term" value="P:cilium assembly"/>
    <property type="evidence" value="ECO:0007669"/>
    <property type="project" value="TreeGrafter"/>
</dbReference>
<keyword evidence="13" id="KW-1185">Reference proteome</keyword>
<evidence type="ECO:0000256" key="7">
    <source>
        <dbReference type="ARBA" id="ARBA00023273"/>
    </source>
</evidence>
<reference evidence="13" key="2">
    <citation type="submission" date="2010-04" db="EMBL/GenBank/DDBJ databases">
        <authorList>
            <person name="Buell R."/>
            <person name="Hamilton J."/>
            <person name="Hostetler J."/>
        </authorList>
    </citation>
    <scope>NUCLEOTIDE SEQUENCE [LARGE SCALE GENOMIC DNA]</scope>
    <source>
        <strain evidence="13">DAOM:BR144</strain>
    </source>
</reference>
<dbReference type="HOGENOM" id="CLU_235801_0_0_1"/>
<feature type="region of interest" description="Disordered" evidence="11">
    <location>
        <begin position="119"/>
        <end position="144"/>
    </location>
</feature>
<evidence type="ECO:0000256" key="5">
    <source>
        <dbReference type="ARBA" id="ARBA00023054"/>
    </source>
</evidence>
<evidence type="ECO:0000256" key="3">
    <source>
        <dbReference type="ARBA" id="ARBA00022574"/>
    </source>
</evidence>
<keyword evidence="5 10" id="KW-0175">Coiled coil</keyword>
<evidence type="ECO:0000256" key="8">
    <source>
        <dbReference type="ARBA" id="ARBA00023605"/>
    </source>
</evidence>
<dbReference type="Gene3D" id="2.130.10.10">
    <property type="entry name" value="YVTN repeat-like/Quinoprotein amine dehydrogenase"/>
    <property type="match status" value="2"/>
</dbReference>
<protein>
    <recommendedName>
        <fullName evidence="9">Cilia- and flagella-associated protein 43</fullName>
    </recommendedName>
</protein>
<proteinExistence type="inferred from homology"/>
<evidence type="ECO:0000313" key="13">
    <source>
        <dbReference type="Proteomes" id="UP000019132"/>
    </source>
</evidence>
<dbReference type="SMART" id="SM00320">
    <property type="entry name" value="WD40"/>
    <property type="match status" value="4"/>
</dbReference>
<evidence type="ECO:0000313" key="12">
    <source>
        <dbReference type="EnsemblProtists" id="PYU1_T004416"/>
    </source>
</evidence>
<dbReference type="InParanoid" id="K3WHH4"/>
<dbReference type="eggNOG" id="ENOG502QQ39">
    <property type="taxonomic scope" value="Eukaryota"/>
</dbReference>
<keyword evidence="6" id="KW-0206">Cytoskeleton</keyword>
<evidence type="ECO:0000256" key="9">
    <source>
        <dbReference type="ARBA" id="ARBA00023662"/>
    </source>
</evidence>
<evidence type="ECO:0000256" key="10">
    <source>
        <dbReference type="SAM" id="Coils"/>
    </source>
</evidence>
<dbReference type="Pfam" id="PF25828">
    <property type="entry name" value="CC_Cfap43"/>
    <property type="match status" value="3"/>
</dbReference>
<organism evidence="12 13">
    <name type="scientific">Globisporangium ultimum (strain ATCC 200006 / CBS 805.95 / DAOM BR144)</name>
    <name type="common">Pythium ultimum</name>
    <dbReference type="NCBI Taxonomy" id="431595"/>
    <lineage>
        <taxon>Eukaryota</taxon>
        <taxon>Sar</taxon>
        <taxon>Stramenopiles</taxon>
        <taxon>Oomycota</taxon>
        <taxon>Peronosporomycetes</taxon>
        <taxon>Pythiales</taxon>
        <taxon>Pythiaceae</taxon>
        <taxon>Globisporangium</taxon>
    </lineage>
</organism>
<feature type="compositionally biased region" description="Low complexity" evidence="11">
    <location>
        <begin position="350"/>
        <end position="364"/>
    </location>
</feature>
<evidence type="ECO:0000256" key="11">
    <source>
        <dbReference type="SAM" id="MobiDB-lite"/>
    </source>
</evidence>
<keyword evidence="3" id="KW-0853">WD repeat</keyword>
<feature type="compositionally biased region" description="Low complexity" evidence="11">
    <location>
        <begin position="129"/>
        <end position="141"/>
    </location>
</feature>
<evidence type="ECO:0000256" key="2">
    <source>
        <dbReference type="ARBA" id="ARBA00022490"/>
    </source>
</evidence>
<dbReference type="PANTHER" id="PTHR14885:SF1">
    <property type="entry name" value="CILIA- AND FLAGELLA-ASSOCIATED PROTEIN 43"/>
    <property type="match status" value="1"/>
</dbReference>
<reference evidence="12" key="3">
    <citation type="submission" date="2015-02" db="UniProtKB">
        <authorList>
            <consortium name="EnsemblProtists"/>
        </authorList>
    </citation>
    <scope>IDENTIFICATION</scope>
    <source>
        <strain evidence="12">DAOM BR144</strain>
    </source>
</reference>
<accession>K3WHH4</accession>
<dbReference type="EMBL" id="GL376631">
    <property type="status" value="NOT_ANNOTATED_CDS"/>
    <property type="molecule type" value="Genomic_DNA"/>
</dbReference>
<dbReference type="EnsemblProtists" id="PYU1_T004416">
    <property type="protein sequence ID" value="PYU1_T004416"/>
    <property type="gene ID" value="PYU1_G004406"/>
</dbReference>
<keyword evidence="2" id="KW-0963">Cytoplasm</keyword>
<feature type="region of interest" description="Disordered" evidence="11">
    <location>
        <begin position="1285"/>
        <end position="1304"/>
    </location>
</feature>
<dbReference type="OMA" id="HGKDQVG"/>
<dbReference type="InterPro" id="IPR036322">
    <property type="entry name" value="WD40_repeat_dom_sf"/>
</dbReference>
<keyword evidence="4" id="KW-0677">Repeat</keyword>
<reference evidence="13" key="1">
    <citation type="journal article" date="2010" name="Genome Biol.">
        <title>Genome sequence of the necrotrophic plant pathogen Pythium ultimum reveals original pathogenicity mechanisms and effector repertoire.</title>
        <authorList>
            <person name="Levesque C.A."/>
            <person name="Brouwer H."/>
            <person name="Cano L."/>
            <person name="Hamilton J.P."/>
            <person name="Holt C."/>
            <person name="Huitema E."/>
            <person name="Raffaele S."/>
            <person name="Robideau G.P."/>
            <person name="Thines M."/>
            <person name="Win J."/>
            <person name="Zerillo M.M."/>
            <person name="Beakes G.W."/>
            <person name="Boore J.L."/>
            <person name="Busam D."/>
            <person name="Dumas B."/>
            <person name="Ferriera S."/>
            <person name="Fuerstenberg S.I."/>
            <person name="Gachon C.M."/>
            <person name="Gaulin E."/>
            <person name="Govers F."/>
            <person name="Grenville-Briggs L."/>
            <person name="Horner N."/>
            <person name="Hostetler J."/>
            <person name="Jiang R.H."/>
            <person name="Johnson J."/>
            <person name="Krajaejun T."/>
            <person name="Lin H."/>
            <person name="Meijer H.J."/>
            <person name="Moore B."/>
            <person name="Morris P."/>
            <person name="Phuntmart V."/>
            <person name="Puiu D."/>
            <person name="Shetty J."/>
            <person name="Stajich J.E."/>
            <person name="Tripathy S."/>
            <person name="Wawra S."/>
            <person name="van West P."/>
            <person name="Whitty B.R."/>
            <person name="Coutinho P.M."/>
            <person name="Henrissat B."/>
            <person name="Martin F."/>
            <person name="Thomas P.D."/>
            <person name="Tyler B.M."/>
            <person name="De Vries R.P."/>
            <person name="Kamoun S."/>
            <person name="Yandell M."/>
            <person name="Tisserat N."/>
            <person name="Buell C.R."/>
        </authorList>
    </citation>
    <scope>NUCLEOTIDE SEQUENCE</scope>
    <source>
        <strain evidence="13">DAOM:BR144</strain>
    </source>
</reference>
<sequence>MPIDVTARHVFAYSGKQLQLADEHTLAFVSGNALAFTSTVSHSQHFLVRDRPRALVAFDINWRTATIAVTAREPNPDILLYSYPEKKLRGKLQHGAPFEYSAIKFSRCGKRLVSLRVMADTESDDPHSSKAPAPGSSSGSSNNIVAGPALVTHTSYQCVCVWDAEQLKPVKGCAQGVLTIDAAFVSFDPTNPDQFVIGGDDGMEIWKVYRGKGSSLLRHVHVHGPRGRPSSQQHRANRTGGGLKPVANAAMLDMDEKRGQWICHAWVKSDRFLAANKAGELVLVDAASATIVQAIDTSSHPMRSCITGIVYTVESVVVAHDDGHILWLNEKHWDIMQSAVLPAPKGSGTGASSTTTTTSGASSGNSNICAFHEGPGLMASMVASPNHSKVYIGTREGSIFELKSMVALDDEEEESEAPRTSSGVRLAVSDGHTANDHLVVLCGSYPVGAVFASSALTPCGGTFANDAIVASGGVNGCLYLWSIMKCRLVAEASVAFVFAHPPSAVHDSVPLSSAGGSTSQISASSSEDSLPSVGSLEDGANATSVIVTALASRVTDPVLIVGDHTGRLRAICVSKIVGGSGAVELIPLHSLQLLGGGNPLDILEMHATQAVVLAASTRDNAVFLLSMDHEKHFQVIAYFTLLEPNEHVVDVKWSVPTYNASALIVTCFSSRGLFYVARYQQTATAATSSSSDPGNIGEAPQRLAPKVVAFGENMLSKCASITFLSNAPMSMMLAIAPQGNHLHVMKYKDMVLDPTEKLSVLSKVLMQDAHENGVTTMALYPRTLADGSEMVATAGMNGAVTVWVVTFGAGASSSLSTPTPVSSVAMVGNEWQLEDIQATKKKTIVVHSGPLTSLMFVDIEDDLYLVSTGSDGCVFLLDVRVSADMKPLRSSSEEPLSMNPLYINIVTFAKYNDAFKPAQELDTKPFLQALKEHEEFSARNRFDRLKDQTRAQLNDLEIKLKVMLSDNDKLPETERLPRDEFVVNVERRDQLVKKNKERADRVRDGILKDLAKMSIVRERMKLEFWDSATVPGVRLRGLSASPSVPQQGNGSGSNPANSNLFVYNFPMRQQSKQELLLTKKIELLRTIEFAHQQQEQEEQAAMTMTATAISQKETAWRRFRDVVLAPNVQWLIDAGIHHPSLNKWLLDKGIGSGGAALTKDKDKNTETPVLPFPASVNELQSYHLVYHPAAIRTHKQQRIQICLLKSFVRFLVVAFNDEFNALVTLKATKLDEIDAKNARIVEICTDLGLPTVVQDLYRPQWSPDEIAASILDVKPEEMTQPKYETEAMRRQREKEAGEKLKLERQRQKDDVAGRALQDMMDGTLEAKKENLASQSFVKEPWMLEIPLDEMTTEQKKLVAQFEAAQQKFLDEKEKYKKALDLELKKIRSEIQEICKGFDDKLRGLQETYLQMRRSVLVQHLYELRLAEDLLDHEHLGLRRDQIEAAIRELQHAIQKCERENDVFAVQLETCKDEWHRAVEEDKACDKNFLKELDELVGSGAGVAPLEHDLAKHLVELFKKRKGDDIVRSHGDLGLKKSGTKRGKNLGGMGGGSSASLLSGGGAAATKQRLLTEGLTSDPSARQLSTVTLLQSLQSSSSNNVNDGTDDESNVDPFQYVDFQQQQTPLRHFDSNNNVNAASQRYVVPLDYDNDRPDGVMIEDRVWRALNTLRTKKILIEHSAKEKAEQYALAKGVADELRLQLSELHVALQDQHSLSDATTRRLDALANSAPLLVHIKQGQDESSHGGLPIEEQELLLMQRGTAMTTTRKDDDAFLVARASVESLNDVIQLHGKDQVGILSKIKNFRKNINIMEWEHTLLELQTKDMEERYTDIQLLRVTKDLQELFHTGDTTQKQAREIALLEAKMGHVGTHHASTLLKMDQAATKLHAQLRDRVHENQRFSEQVQQLQMQVQIREDILMSRKSAAVRHGTPAAGASSKADENPQLKAIIVRRKLVDLAKAQTEEIEYLRMELDKMRRRTFPSFVQYQQHQQPDTKY</sequence>
<dbReference type="SUPFAM" id="SSF50978">
    <property type="entry name" value="WD40 repeat-like"/>
    <property type="match status" value="2"/>
</dbReference>
<dbReference type="PANTHER" id="PTHR14885">
    <property type="entry name" value="CILIA- AND FLAGELLA-ASSOCIATED PROTEIN 43-RELATED"/>
    <property type="match status" value="1"/>
</dbReference>
<evidence type="ECO:0000256" key="1">
    <source>
        <dbReference type="ARBA" id="ARBA00004430"/>
    </source>
</evidence>
<dbReference type="InterPro" id="IPR011047">
    <property type="entry name" value="Quinoprotein_ADH-like_sf"/>
</dbReference>
<dbReference type="SUPFAM" id="SSF50998">
    <property type="entry name" value="Quinoprotein alcohol dehydrogenase-like"/>
    <property type="match status" value="1"/>
</dbReference>
<feature type="coiled-coil region" evidence="10">
    <location>
        <begin position="939"/>
        <end position="966"/>
    </location>
</feature>
<name>K3WHH4_GLOUD</name>
<feature type="coiled-coil region" evidence="10">
    <location>
        <begin position="1347"/>
        <end position="1389"/>
    </location>
</feature>
<dbReference type="VEuPathDB" id="FungiDB:PYU1_G004406"/>
<evidence type="ECO:0000256" key="4">
    <source>
        <dbReference type="ARBA" id="ARBA00022737"/>
    </source>
</evidence>
<dbReference type="GO" id="GO:0005930">
    <property type="term" value="C:axoneme"/>
    <property type="evidence" value="ECO:0007669"/>
    <property type="project" value="UniProtKB-SubCell"/>
</dbReference>
<comment type="subcellular location">
    <subcellularLocation>
        <location evidence="1">Cytoplasm</location>
        <location evidence="1">Cytoskeleton</location>
        <location evidence="1">Cilium axoneme</location>
    </subcellularLocation>
</comment>
<comment type="similarity">
    <text evidence="8">Belongs to the CFAP43 family.</text>
</comment>
<dbReference type="InterPro" id="IPR001680">
    <property type="entry name" value="WD40_rpt"/>
</dbReference>
<keyword evidence="7" id="KW-0966">Cell projection</keyword>
<dbReference type="Proteomes" id="UP000019132">
    <property type="component" value="Unassembled WGS sequence"/>
</dbReference>
<dbReference type="InterPro" id="IPR015943">
    <property type="entry name" value="WD40/YVTN_repeat-like_dom_sf"/>
</dbReference>
<feature type="region of interest" description="Disordered" evidence="11">
    <location>
        <begin position="344"/>
        <end position="365"/>
    </location>
</feature>
<evidence type="ECO:0000256" key="6">
    <source>
        <dbReference type="ARBA" id="ARBA00023212"/>
    </source>
</evidence>